<accession>A0ABQ6IL71</accession>
<dbReference type="PANTHER" id="PTHR30055">
    <property type="entry name" value="HTH-TYPE TRANSCRIPTIONAL REGULATOR RUTR"/>
    <property type="match status" value="1"/>
</dbReference>
<name>A0ABQ6IL71_9MICO</name>
<dbReference type="Gene3D" id="1.10.357.10">
    <property type="entry name" value="Tetracycline Repressor, domain 2"/>
    <property type="match status" value="1"/>
</dbReference>
<dbReference type="PANTHER" id="PTHR30055:SF234">
    <property type="entry name" value="HTH-TYPE TRANSCRIPTIONAL REGULATOR BETI"/>
    <property type="match status" value="1"/>
</dbReference>
<organism evidence="6 7">
    <name type="scientific">Mobilicoccus caccae</name>
    <dbReference type="NCBI Taxonomy" id="1859295"/>
    <lineage>
        <taxon>Bacteria</taxon>
        <taxon>Bacillati</taxon>
        <taxon>Actinomycetota</taxon>
        <taxon>Actinomycetes</taxon>
        <taxon>Micrococcales</taxon>
        <taxon>Dermatophilaceae</taxon>
        <taxon>Mobilicoccus</taxon>
    </lineage>
</organism>
<sequence length="195" mass="21129">MTQPTGRRPRTDAQRNRAHILAVAEQGFTETGVEVSMDAIAKRAGVGAGTLYRHFPNREELIAAVLADRGPDLRAEQADIEAQETDSRAALDRWLTAVSAWMQAFEGLPEPLRTAHREQTSPLAPSCQEVIATTDRFLVAAQRDGHARPGVRGVDLYLGTLAAAWAGGADSADDSVEPGLREMLRRGWATSTGRE</sequence>
<comment type="caution">
    <text evidence="6">The sequence shown here is derived from an EMBL/GenBank/DDBJ whole genome shotgun (WGS) entry which is preliminary data.</text>
</comment>
<evidence type="ECO:0000256" key="1">
    <source>
        <dbReference type="ARBA" id="ARBA00023015"/>
    </source>
</evidence>
<feature type="DNA-binding region" description="H-T-H motif" evidence="4">
    <location>
        <begin position="36"/>
        <end position="55"/>
    </location>
</feature>
<proteinExistence type="predicted"/>
<dbReference type="Pfam" id="PF21597">
    <property type="entry name" value="TetR_C_43"/>
    <property type="match status" value="1"/>
</dbReference>
<dbReference type="Pfam" id="PF00440">
    <property type="entry name" value="TetR_N"/>
    <property type="match status" value="1"/>
</dbReference>
<feature type="domain" description="HTH tetR-type" evidence="5">
    <location>
        <begin position="14"/>
        <end position="73"/>
    </location>
</feature>
<keyword evidence="7" id="KW-1185">Reference proteome</keyword>
<evidence type="ECO:0000256" key="2">
    <source>
        <dbReference type="ARBA" id="ARBA00023125"/>
    </source>
</evidence>
<evidence type="ECO:0000256" key="3">
    <source>
        <dbReference type="ARBA" id="ARBA00023163"/>
    </source>
</evidence>
<reference evidence="7" key="1">
    <citation type="journal article" date="2019" name="Int. J. Syst. Evol. Microbiol.">
        <title>The Global Catalogue of Microorganisms (GCM) 10K type strain sequencing project: providing services to taxonomists for standard genome sequencing and annotation.</title>
        <authorList>
            <consortium name="The Broad Institute Genomics Platform"/>
            <consortium name="The Broad Institute Genome Sequencing Center for Infectious Disease"/>
            <person name="Wu L."/>
            <person name="Ma J."/>
        </authorList>
    </citation>
    <scope>NUCLEOTIDE SEQUENCE [LARGE SCALE GENOMIC DNA]</scope>
    <source>
        <strain evidence="7">NBRC 113072</strain>
    </source>
</reference>
<dbReference type="InterPro" id="IPR050109">
    <property type="entry name" value="HTH-type_TetR-like_transc_reg"/>
</dbReference>
<gene>
    <name evidence="6" type="ORF">GCM10025883_01450</name>
</gene>
<dbReference type="PRINTS" id="PR00455">
    <property type="entry name" value="HTHTETR"/>
</dbReference>
<protein>
    <submittedName>
        <fullName evidence="6">TetR family transcriptional regulator</fullName>
    </submittedName>
</protein>
<keyword evidence="1" id="KW-0805">Transcription regulation</keyword>
<keyword evidence="3" id="KW-0804">Transcription</keyword>
<dbReference type="InterPro" id="IPR049445">
    <property type="entry name" value="TetR_SbtR-like_C"/>
</dbReference>
<dbReference type="InterPro" id="IPR001647">
    <property type="entry name" value="HTH_TetR"/>
</dbReference>
<evidence type="ECO:0000256" key="4">
    <source>
        <dbReference type="PROSITE-ProRule" id="PRU00335"/>
    </source>
</evidence>
<dbReference type="RefSeq" id="WP_284302204.1">
    <property type="nucleotide sequence ID" value="NZ_BSUO01000001.1"/>
</dbReference>
<evidence type="ECO:0000313" key="6">
    <source>
        <dbReference type="EMBL" id="GMA38100.1"/>
    </source>
</evidence>
<keyword evidence="2 4" id="KW-0238">DNA-binding</keyword>
<evidence type="ECO:0000259" key="5">
    <source>
        <dbReference type="PROSITE" id="PS50977"/>
    </source>
</evidence>
<dbReference type="InterPro" id="IPR009057">
    <property type="entry name" value="Homeodomain-like_sf"/>
</dbReference>
<dbReference type="Proteomes" id="UP001157126">
    <property type="component" value="Unassembled WGS sequence"/>
</dbReference>
<dbReference type="EMBL" id="BSUO01000001">
    <property type="protein sequence ID" value="GMA38100.1"/>
    <property type="molecule type" value="Genomic_DNA"/>
</dbReference>
<evidence type="ECO:0000313" key="7">
    <source>
        <dbReference type="Proteomes" id="UP001157126"/>
    </source>
</evidence>
<dbReference type="SUPFAM" id="SSF46689">
    <property type="entry name" value="Homeodomain-like"/>
    <property type="match status" value="1"/>
</dbReference>
<dbReference type="PROSITE" id="PS50977">
    <property type="entry name" value="HTH_TETR_2"/>
    <property type="match status" value="1"/>
</dbReference>